<protein>
    <submittedName>
        <fullName evidence="2">Uncharacterized protein</fullName>
    </submittedName>
</protein>
<organism evidence="2 3">
    <name type="scientific">Sulfurihydrogenibium azorense (strain DSM 15241 / OCM 825 / Az-Fu1)</name>
    <dbReference type="NCBI Taxonomy" id="204536"/>
    <lineage>
        <taxon>Bacteria</taxon>
        <taxon>Pseudomonadati</taxon>
        <taxon>Aquificota</taxon>
        <taxon>Aquificia</taxon>
        <taxon>Aquificales</taxon>
        <taxon>Hydrogenothermaceae</taxon>
        <taxon>Sulfurihydrogenibium</taxon>
    </lineage>
</organism>
<proteinExistence type="predicted"/>
<dbReference type="KEGG" id="saf:SULAZ_0919"/>
<evidence type="ECO:0000313" key="2">
    <source>
        <dbReference type="EMBL" id="ACN99714.1"/>
    </source>
</evidence>
<dbReference type="HOGENOM" id="CLU_2385032_0_0_0"/>
<reference evidence="2 3" key="1">
    <citation type="journal article" date="2009" name="J. Bacteriol.">
        <title>Complete and draft genome sequences of six members of the Aquificales.</title>
        <authorList>
            <person name="Reysenbach A.L."/>
            <person name="Hamamura N."/>
            <person name="Podar M."/>
            <person name="Griffiths E."/>
            <person name="Ferreira S."/>
            <person name="Hochstein R."/>
            <person name="Heidelberg J."/>
            <person name="Johnson J."/>
            <person name="Mead D."/>
            <person name="Pohorille A."/>
            <person name="Sarmiento M."/>
            <person name="Schweighofer K."/>
            <person name="Seshadri R."/>
            <person name="Voytek M.A."/>
        </authorList>
    </citation>
    <scope>NUCLEOTIDE SEQUENCE [LARGE SCALE GENOMIC DNA]</scope>
    <source>
        <strain evidence="3">Az-Fu1 / DSM 15241 / OCM 825</strain>
    </source>
</reference>
<dbReference type="STRING" id="204536.SULAZ_0919"/>
<keyword evidence="1" id="KW-1133">Transmembrane helix</keyword>
<accession>C1DUV5</accession>
<dbReference type="RefSeq" id="WP_012675022.1">
    <property type="nucleotide sequence ID" value="NC_012438.1"/>
</dbReference>
<dbReference type="EMBL" id="CP001229">
    <property type="protein sequence ID" value="ACN99714.1"/>
    <property type="molecule type" value="Genomic_DNA"/>
</dbReference>
<keyword evidence="3" id="KW-1185">Reference proteome</keyword>
<keyword evidence="1" id="KW-0472">Membrane</keyword>
<keyword evidence="1" id="KW-0812">Transmembrane</keyword>
<evidence type="ECO:0000313" key="3">
    <source>
        <dbReference type="Proteomes" id="UP000001369"/>
    </source>
</evidence>
<name>C1DUV5_SULAA</name>
<dbReference type="OrthoDB" id="14930at2"/>
<dbReference type="AlphaFoldDB" id="C1DUV5"/>
<evidence type="ECO:0000256" key="1">
    <source>
        <dbReference type="SAM" id="Phobius"/>
    </source>
</evidence>
<gene>
    <name evidence="2" type="ordered locus">SULAZ_0919</name>
</gene>
<sequence>MEFIIQNILALGLIFFLLVGIALAWNIKVMRYSLIAALAVVISITLLVKYGGLTVEKIIAKSGYIALFLVWLSVLIIFAVGMYKMWNNISKGQE</sequence>
<dbReference type="Proteomes" id="UP000001369">
    <property type="component" value="Chromosome"/>
</dbReference>
<feature type="transmembrane region" description="Helical" evidence="1">
    <location>
        <begin position="34"/>
        <end position="52"/>
    </location>
</feature>
<feature type="transmembrane region" description="Helical" evidence="1">
    <location>
        <begin position="64"/>
        <end position="86"/>
    </location>
</feature>